<accession>A0A397F2N0</accession>
<proteinExistence type="predicted"/>
<organism evidence="4 6">
    <name type="scientific">Aphanomyces astaci</name>
    <name type="common">Crayfish plague agent</name>
    <dbReference type="NCBI Taxonomy" id="112090"/>
    <lineage>
        <taxon>Eukaryota</taxon>
        <taxon>Sar</taxon>
        <taxon>Stramenopiles</taxon>
        <taxon>Oomycota</taxon>
        <taxon>Saprolegniomycetes</taxon>
        <taxon>Saprolegniales</taxon>
        <taxon>Verrucalvaceae</taxon>
        <taxon>Aphanomyces</taxon>
    </lineage>
</organism>
<evidence type="ECO:0000313" key="2">
    <source>
        <dbReference type="EMBL" id="RHY49394.1"/>
    </source>
</evidence>
<gene>
    <name evidence="4" type="ORF">DYB31_012364</name>
    <name evidence="2" type="ORF">DYB34_011966</name>
    <name evidence="3" type="ORF">DYB38_011197</name>
</gene>
<protein>
    <submittedName>
        <fullName evidence="4">Uncharacterized protein</fullName>
    </submittedName>
</protein>
<evidence type="ECO:0000313" key="4">
    <source>
        <dbReference type="EMBL" id="RHZ08395.1"/>
    </source>
</evidence>
<evidence type="ECO:0000313" key="3">
    <source>
        <dbReference type="EMBL" id="RHY71791.1"/>
    </source>
</evidence>
<dbReference type="EMBL" id="QUTB01006570">
    <property type="protein sequence ID" value="RHY49394.1"/>
    <property type="molecule type" value="Genomic_DNA"/>
</dbReference>
<dbReference type="Proteomes" id="UP000283543">
    <property type="component" value="Unassembled WGS sequence"/>
</dbReference>
<reference evidence="5 6" key="1">
    <citation type="submission" date="2018-08" db="EMBL/GenBank/DDBJ databases">
        <title>Aphanomyces genome sequencing and annotation.</title>
        <authorList>
            <person name="Minardi D."/>
            <person name="Oidtmann B."/>
            <person name="Van Der Giezen M."/>
            <person name="Studholme D.J."/>
        </authorList>
    </citation>
    <scope>NUCLEOTIDE SEQUENCE [LARGE SCALE GENOMIC DNA]</scope>
    <source>
        <strain evidence="4 6">197901</strain>
        <strain evidence="3 5">SA</strain>
        <strain evidence="2 7">Si</strain>
    </source>
</reference>
<evidence type="ECO:0000313" key="6">
    <source>
        <dbReference type="Proteomes" id="UP000266196"/>
    </source>
</evidence>
<feature type="region of interest" description="Disordered" evidence="1">
    <location>
        <begin position="32"/>
        <end position="55"/>
    </location>
</feature>
<name>A0A397F2N0_APHAT</name>
<evidence type="ECO:0000256" key="1">
    <source>
        <dbReference type="SAM" id="MobiDB-lite"/>
    </source>
</evidence>
<dbReference type="EMBL" id="QUTC01003060">
    <property type="protein sequence ID" value="RHY71791.1"/>
    <property type="molecule type" value="Genomic_DNA"/>
</dbReference>
<dbReference type="Proteomes" id="UP000265716">
    <property type="component" value="Unassembled WGS sequence"/>
</dbReference>
<comment type="caution">
    <text evidence="4">The sequence shown here is derived from an EMBL/GenBank/DDBJ whole genome shotgun (WGS) entry which is preliminary data.</text>
</comment>
<evidence type="ECO:0000313" key="7">
    <source>
        <dbReference type="Proteomes" id="UP000283543"/>
    </source>
</evidence>
<sequence length="83" mass="9043">MCHRENTLVAQEDMLVSERTPWTLRLAMTDEGKKRKASEVVEDANGSVEEAEASAPQVELVVLTAELDDDDGMALIEVVADVA</sequence>
<evidence type="ECO:0000313" key="5">
    <source>
        <dbReference type="Proteomes" id="UP000265716"/>
    </source>
</evidence>
<dbReference type="AlphaFoldDB" id="A0A397F2N0"/>
<dbReference type="EMBL" id="QUTE01011973">
    <property type="protein sequence ID" value="RHZ08395.1"/>
    <property type="molecule type" value="Genomic_DNA"/>
</dbReference>
<dbReference type="Proteomes" id="UP000266196">
    <property type="component" value="Unassembled WGS sequence"/>
</dbReference>